<dbReference type="GO" id="GO:0005886">
    <property type="term" value="C:plasma membrane"/>
    <property type="evidence" value="ECO:0007669"/>
    <property type="project" value="TreeGrafter"/>
</dbReference>
<evidence type="ECO:0000256" key="1">
    <source>
        <dbReference type="ARBA" id="ARBA00004141"/>
    </source>
</evidence>
<dbReference type="Gene3D" id="3.10.450.50">
    <property type="match status" value="1"/>
</dbReference>
<feature type="transmembrane region" description="Helical" evidence="6">
    <location>
        <begin position="396"/>
        <end position="418"/>
    </location>
</feature>
<proteinExistence type="predicted"/>
<keyword evidence="4 6" id="KW-0472">Membrane</keyword>
<accession>A0A8H5P4A0</accession>
<dbReference type="GO" id="GO:0004930">
    <property type="term" value="F:G protein-coupled receptor activity"/>
    <property type="evidence" value="ECO:0007669"/>
    <property type="project" value="TreeGrafter"/>
</dbReference>
<feature type="compositionally biased region" description="Polar residues" evidence="5">
    <location>
        <begin position="350"/>
        <end position="362"/>
    </location>
</feature>
<evidence type="ECO:0000313" key="7">
    <source>
        <dbReference type="EMBL" id="KAF5585850.1"/>
    </source>
</evidence>
<reference evidence="7 8" key="1">
    <citation type="submission" date="2020-05" db="EMBL/GenBank/DDBJ databases">
        <title>Identification and distribution of gene clusters putatively required for synthesis of sphingolipid metabolism inhibitors in phylogenetically diverse species of the filamentous fungus Fusarium.</title>
        <authorList>
            <person name="Kim H.-S."/>
            <person name="Busman M."/>
            <person name="Brown D.W."/>
            <person name="Divon H."/>
            <person name="Uhlig S."/>
            <person name="Proctor R.H."/>
        </authorList>
    </citation>
    <scope>NUCLEOTIDE SEQUENCE [LARGE SCALE GENOMIC DNA]</scope>
    <source>
        <strain evidence="7 8">NRRL 66333</strain>
    </source>
</reference>
<dbReference type="EMBL" id="JAAOAV010000261">
    <property type="protein sequence ID" value="KAF5585850.1"/>
    <property type="molecule type" value="Genomic_DNA"/>
</dbReference>
<dbReference type="OrthoDB" id="100006at2759"/>
<gene>
    <name evidence="7" type="ORF">FSUBG_12309</name>
</gene>
<dbReference type="GO" id="GO:0007189">
    <property type="term" value="P:adenylate cyclase-activating G protein-coupled receptor signaling pathway"/>
    <property type="evidence" value="ECO:0007669"/>
    <property type="project" value="TreeGrafter"/>
</dbReference>
<organism evidence="7 8">
    <name type="scientific">Gibberella subglutinans</name>
    <name type="common">Fusarium subglutinans</name>
    <dbReference type="NCBI Taxonomy" id="42677"/>
    <lineage>
        <taxon>Eukaryota</taxon>
        <taxon>Fungi</taxon>
        <taxon>Dikarya</taxon>
        <taxon>Ascomycota</taxon>
        <taxon>Pezizomycotina</taxon>
        <taxon>Sordariomycetes</taxon>
        <taxon>Hypocreomycetidae</taxon>
        <taxon>Hypocreales</taxon>
        <taxon>Nectriaceae</taxon>
        <taxon>Fusarium</taxon>
        <taxon>Fusarium fujikuroi species complex</taxon>
    </lineage>
</organism>
<name>A0A8H5P4A0_GIBSU</name>
<dbReference type="PANTHER" id="PTHR23112">
    <property type="entry name" value="G PROTEIN-COUPLED RECEPTOR 157-RELATED"/>
    <property type="match status" value="1"/>
</dbReference>
<keyword evidence="3 6" id="KW-1133">Transmembrane helix</keyword>
<keyword evidence="8" id="KW-1185">Reference proteome</keyword>
<keyword evidence="2 6" id="KW-0812">Transmembrane</keyword>
<evidence type="ECO:0000256" key="4">
    <source>
        <dbReference type="ARBA" id="ARBA00023136"/>
    </source>
</evidence>
<comment type="caution">
    <text evidence="7">The sequence shown here is derived from an EMBL/GenBank/DDBJ whole genome shotgun (WGS) entry which is preliminary data.</text>
</comment>
<dbReference type="PANTHER" id="PTHR23112:SF0">
    <property type="entry name" value="TRANSMEMBRANE PROTEIN 116"/>
    <property type="match status" value="1"/>
</dbReference>
<dbReference type="GeneID" id="59311802"/>
<sequence length="1372" mass="149688">MASHNSSSTTEARLAAVEKLAQRAYGRGEVENVFSKYMHLHNVFQDEQIKALWVKRGTPGIHAQYTNVGVDTDYDSIMAYHSGRPSPPGKLILYETTTPLIEVADDGETAKGFWLMAGVESGLADPKNVGTMPEFLYEPEDKNVEGKRVWTHWKNQLGSDKVKNSLFVHLYLTGSDSDQDLAYFGNDGKAVFMPTPDAEPEKLQTTWKFDSCALQDNTQSSFVSTGGMPSWLHAEPIDSLGAISPGAPILRLPTKARQIFKPPGCFMQSDAWWSLGMSVNTFRIVFFQSNPHTFNKWLYSLICFGGPFISGFTLFFISTPARGPVYGATTMTETNTDSDVQGAKDIPGTAVSNSPKLASKATTVEPISASKKQQSSSSATGSTKSKFWLRDPVKRAYLFTTFMFTLSVLVTWVPASITRIQSLLNGDVPYSYQVAIAAVMPLQGLWNALIFFTTSRNVLRNVIREKWGQRVSKSTKIDSSLGEREPTERLRLMVAKMDQVHSPDINEDRLGISIAQNGDKDSKVEGRVPGAFVDGIYTAKGVAQMSYLPLFNSSGSVAPMPTRLPLPNKLLATAIASARYADGTTDFYAVSDSTLYRWSSSQQLRDNTVGTALLTNPLFSGTDTLIALIHDGITTIFGKTSSDAVYYTSCQINHLADPTLWSAPVPILHGIERITSFINLRDGGNIVFAAGANKVEKLTQATSTESKLWRAQSIMLEASPQLTVPIGVSGHVILIQATDSIVGSVINIRLGEAEHVVNPTASSFNKLAKLSIKESLRNAQIRTNTVAGGVMEALRVNRARTRQFSLGMTAPVTSRMVVSQGSLVSGFGDSIAIAIGDLFNWLKTGVEKEVDFVKNAATGLWDFIVKIGNDIYRAVLDTIDAVVGAVEWVFDKIKTGVSKVLRYLEFLFDWDDIRRTKQVAHKLVKYCLVDMVSGIRTAKAELGECIGEAQKAVTEWSGIKDWSGLGDAASKPPSGHEVDTTKTETFGSQMIVRHLKNQADNITIQGSMPEPSQEQGLVDDMIAALEAEGMVFLKAFGQLQDLAKDFSTLSLAGMLKRLVGILGEGVLGTTKVVMDAILDVLHKLAGTVVEMLDTKIHIPIISDILNLIGIPDISFLDLLLWVGAAGITMVYKIGTGETPFPDNATTLALIKASDWASFSAVVKQPPRLLSDEVDGGTSHLSVSRETGRIIYIVGHRIAGYILTAGIWVFLPEAIDPDPKNSRRIPSAILGACLLRAHSFLPFAITVVVTVVLKSVFSSPAQRFFDRYQSLNALTAADPRKIGAIFDMAVVAPAAFCIFYHFQEFSEKPESRDRTLVIMEESSRLLTCFARVFYTVAVNTPDPYTKGGAAGSMSACHVFSVTLESICSVMMWD</sequence>
<feature type="region of interest" description="Disordered" evidence="5">
    <location>
        <begin position="336"/>
        <end position="383"/>
    </location>
</feature>
<comment type="subcellular location">
    <subcellularLocation>
        <location evidence="1">Membrane</location>
        <topology evidence="1">Multi-pass membrane protein</topology>
    </subcellularLocation>
</comment>
<feature type="transmembrane region" description="Helical" evidence="6">
    <location>
        <begin position="297"/>
        <end position="317"/>
    </location>
</feature>
<evidence type="ECO:0000256" key="3">
    <source>
        <dbReference type="ARBA" id="ARBA00022989"/>
    </source>
</evidence>
<evidence type="ECO:0000256" key="6">
    <source>
        <dbReference type="SAM" id="Phobius"/>
    </source>
</evidence>
<feature type="compositionally biased region" description="Low complexity" evidence="5">
    <location>
        <begin position="368"/>
        <end position="383"/>
    </location>
</feature>
<dbReference type="RefSeq" id="XP_036532224.1">
    <property type="nucleotide sequence ID" value="XM_036677084.1"/>
</dbReference>
<dbReference type="Proteomes" id="UP000547976">
    <property type="component" value="Unassembled WGS sequence"/>
</dbReference>
<evidence type="ECO:0000256" key="2">
    <source>
        <dbReference type="ARBA" id="ARBA00022692"/>
    </source>
</evidence>
<evidence type="ECO:0000256" key="5">
    <source>
        <dbReference type="SAM" id="MobiDB-lite"/>
    </source>
</evidence>
<evidence type="ECO:0000313" key="8">
    <source>
        <dbReference type="Proteomes" id="UP000547976"/>
    </source>
</evidence>
<protein>
    <submittedName>
        <fullName evidence="7">Uncharacterized protein</fullName>
    </submittedName>
</protein>